<dbReference type="InterPro" id="IPR005158">
    <property type="entry name" value="BTAD"/>
</dbReference>
<dbReference type="GO" id="GO:0006355">
    <property type="term" value="P:regulation of DNA-templated transcription"/>
    <property type="evidence" value="ECO:0007669"/>
    <property type="project" value="InterPro"/>
</dbReference>
<feature type="modified residue" description="4-aspartylphosphate" evidence="5">
    <location>
        <position position="53"/>
    </location>
</feature>
<dbReference type="InterPro" id="IPR051677">
    <property type="entry name" value="AfsR-DnrI-RedD_regulator"/>
</dbReference>
<dbReference type="SUPFAM" id="SSF46894">
    <property type="entry name" value="C-terminal effector domain of the bipartite response regulators"/>
    <property type="match status" value="1"/>
</dbReference>
<dbReference type="SMART" id="SM00448">
    <property type="entry name" value="REC"/>
    <property type="match status" value="1"/>
</dbReference>
<dbReference type="InterPro" id="IPR001789">
    <property type="entry name" value="Sig_transdc_resp-reg_receiver"/>
</dbReference>
<dbReference type="SMART" id="SM01043">
    <property type="entry name" value="BTAD"/>
    <property type="match status" value="1"/>
</dbReference>
<name>U5MW91_CLOSA</name>
<keyword evidence="3" id="KW-0238">DNA-binding</keyword>
<comment type="similarity">
    <text evidence="1">Belongs to the AfsR/DnrI/RedD regulatory family.</text>
</comment>
<dbReference type="Gene3D" id="3.40.50.2300">
    <property type="match status" value="1"/>
</dbReference>
<organism evidence="7 8">
    <name type="scientific">Clostridium saccharobutylicum DSM 13864</name>
    <dbReference type="NCBI Taxonomy" id="1345695"/>
    <lineage>
        <taxon>Bacteria</taxon>
        <taxon>Bacillati</taxon>
        <taxon>Bacillota</taxon>
        <taxon>Clostridia</taxon>
        <taxon>Eubacteriales</taxon>
        <taxon>Clostridiaceae</taxon>
        <taxon>Clostridium</taxon>
    </lineage>
</organism>
<dbReference type="Pfam" id="PF00486">
    <property type="entry name" value="Trans_reg_C"/>
    <property type="match status" value="1"/>
</dbReference>
<gene>
    <name evidence="7" type="ORF">CLSA_c40940</name>
</gene>
<accession>U5MW91</accession>
<dbReference type="SUPFAM" id="SSF52172">
    <property type="entry name" value="CheY-like"/>
    <property type="match status" value="1"/>
</dbReference>
<dbReference type="InterPro" id="IPR016032">
    <property type="entry name" value="Sig_transdc_resp-reg_C-effctor"/>
</dbReference>
<dbReference type="Proteomes" id="UP000017118">
    <property type="component" value="Chromosome"/>
</dbReference>
<keyword evidence="8" id="KW-1185">Reference proteome</keyword>
<dbReference type="eggNOG" id="COG3947">
    <property type="taxonomic scope" value="Bacteria"/>
</dbReference>
<evidence type="ECO:0000313" key="7">
    <source>
        <dbReference type="EMBL" id="AGX45054.1"/>
    </source>
</evidence>
<evidence type="ECO:0000256" key="5">
    <source>
        <dbReference type="PROSITE-ProRule" id="PRU00169"/>
    </source>
</evidence>
<dbReference type="SUPFAM" id="SSF48452">
    <property type="entry name" value="TPR-like"/>
    <property type="match status" value="1"/>
</dbReference>
<dbReference type="InterPro" id="IPR011990">
    <property type="entry name" value="TPR-like_helical_dom_sf"/>
</dbReference>
<dbReference type="PROSITE" id="PS50110">
    <property type="entry name" value="RESPONSE_REGULATORY"/>
    <property type="match status" value="1"/>
</dbReference>
<dbReference type="AlphaFoldDB" id="U5MW91"/>
<dbReference type="EMBL" id="CP006721">
    <property type="protein sequence ID" value="AGX45054.1"/>
    <property type="molecule type" value="Genomic_DNA"/>
</dbReference>
<feature type="domain" description="Response regulatory" evidence="6">
    <location>
        <begin position="2"/>
        <end position="116"/>
    </location>
</feature>
<evidence type="ECO:0000259" key="6">
    <source>
        <dbReference type="PROSITE" id="PS50110"/>
    </source>
</evidence>
<dbReference type="InterPro" id="IPR001867">
    <property type="entry name" value="OmpR/PhoB-type_DNA-bd"/>
</dbReference>
<evidence type="ECO:0000313" key="8">
    <source>
        <dbReference type="Proteomes" id="UP000017118"/>
    </source>
</evidence>
<evidence type="ECO:0000256" key="1">
    <source>
        <dbReference type="ARBA" id="ARBA00005820"/>
    </source>
</evidence>
<sequence>MKVILVDDDKAMILILKRIMNKIEGVEIVNTFNSSINVLEFIKDNCIDMVFLDISMPGENGMELARNIYHMSPSTDIVFITSHREYALDAFEIYAFDYIIKPVLKERVERTIKRAFEKRSLLIKKIPEKEKNISVYLLGGIDVSSKSLGTVKWMSAKSMELFIYLLLNRGRNISKNVIIEDVFQGMPLKNAENYLKTSVYQIRKAFEPHVSNSILILKNGYYKLECSEFYVDCMDFEKSVGRIKEINEENIKDALDTEKIFIGELLGDRIYYWSISENEKYLNLYLNLAIKLVKYLLNNRDLNNASYILKKIIKLDALNEEANCLLMRLFEAQKDKNSLIKHFQDYERMIKKEFGVNPGCEIINFYEKLLKSFSEHR</sequence>
<reference evidence="7 8" key="1">
    <citation type="journal article" date="2013" name="Genome Announc.">
        <title>Complete Genome Sequence of the Solvent Producer Clostridium saccharobutylicum NCP262 (DSM 13864).</title>
        <authorList>
            <person name="Poehlein A."/>
            <person name="Hartwich K."/>
            <person name="Krabben P."/>
            <person name="Ehrenreich A."/>
            <person name="Liebl W."/>
            <person name="Durre P."/>
            <person name="Gottschalk G."/>
            <person name="Daniel R."/>
        </authorList>
    </citation>
    <scope>NUCLEOTIDE SEQUENCE [LARGE SCALE GENOMIC DNA]</scope>
    <source>
        <strain evidence="7">DSM 13864</strain>
    </source>
</reference>
<dbReference type="GeneID" id="55476384"/>
<dbReference type="GO" id="GO:0003677">
    <property type="term" value="F:DNA binding"/>
    <property type="evidence" value="ECO:0007669"/>
    <property type="project" value="UniProtKB-KW"/>
</dbReference>
<dbReference type="PANTHER" id="PTHR35807">
    <property type="entry name" value="TRANSCRIPTIONAL REGULATOR REDD-RELATED"/>
    <property type="match status" value="1"/>
</dbReference>
<protein>
    <recommendedName>
        <fullName evidence="2">Stage 0 sporulation protein A homolog</fullName>
    </recommendedName>
</protein>
<dbReference type="InterPro" id="IPR036388">
    <property type="entry name" value="WH-like_DNA-bd_sf"/>
</dbReference>
<keyword evidence="5" id="KW-0597">Phosphoprotein</keyword>
<dbReference type="Gene3D" id="1.25.40.10">
    <property type="entry name" value="Tetratricopeptide repeat domain"/>
    <property type="match status" value="1"/>
</dbReference>
<evidence type="ECO:0000256" key="4">
    <source>
        <dbReference type="ARBA" id="ARBA00024867"/>
    </source>
</evidence>
<dbReference type="PANTHER" id="PTHR35807:SF2">
    <property type="entry name" value="TRANSCRIPTIONAL ACTIVATOR DOMAIN"/>
    <property type="match status" value="1"/>
</dbReference>
<evidence type="ECO:0000256" key="2">
    <source>
        <dbReference type="ARBA" id="ARBA00018672"/>
    </source>
</evidence>
<dbReference type="Pfam" id="PF00072">
    <property type="entry name" value="Response_reg"/>
    <property type="match status" value="1"/>
</dbReference>
<dbReference type="InterPro" id="IPR011006">
    <property type="entry name" value="CheY-like_superfamily"/>
</dbReference>
<proteinExistence type="inferred from homology"/>
<dbReference type="OrthoDB" id="3190595at2"/>
<dbReference type="RefSeq" id="WP_022749755.1">
    <property type="nucleotide sequence ID" value="NC_022571.1"/>
</dbReference>
<dbReference type="Gene3D" id="1.10.10.10">
    <property type="entry name" value="Winged helix-like DNA-binding domain superfamily/Winged helix DNA-binding domain"/>
    <property type="match status" value="1"/>
</dbReference>
<comment type="function">
    <text evidence="4">May play the central regulatory role in sporulation. It may be an element of the effector pathway responsible for the activation of sporulation genes in response to nutritional stress. Spo0A may act in concert with spo0H (a sigma factor) to control the expression of some genes that are critical to the sporulation process.</text>
</comment>
<dbReference type="PATRIC" id="fig|1345695.10.peg.1980"/>
<dbReference type="HOGENOM" id="CLU_000445_14_3_9"/>
<evidence type="ECO:0000256" key="3">
    <source>
        <dbReference type="ARBA" id="ARBA00023125"/>
    </source>
</evidence>
<dbReference type="GO" id="GO:0000160">
    <property type="term" value="P:phosphorelay signal transduction system"/>
    <property type="evidence" value="ECO:0007669"/>
    <property type="project" value="InterPro"/>
</dbReference>
<dbReference type="KEGG" id="csb:CLSA_c40940"/>